<dbReference type="Pfam" id="PF09969">
    <property type="entry name" value="DUF2203"/>
    <property type="match status" value="1"/>
</dbReference>
<evidence type="ECO:0000256" key="1">
    <source>
        <dbReference type="SAM" id="Coils"/>
    </source>
</evidence>
<dbReference type="PIRSF" id="PIRSF016498">
    <property type="entry name" value="UCP016498"/>
    <property type="match status" value="1"/>
</dbReference>
<gene>
    <name evidence="2" type="ORF">HH215_07920</name>
</gene>
<feature type="coiled-coil region" evidence="1">
    <location>
        <begin position="8"/>
        <end position="35"/>
    </location>
</feature>
<reference evidence="2 3" key="1">
    <citation type="submission" date="2020-04" db="EMBL/GenBank/DDBJ databases">
        <title>Genome sequencing of novel species.</title>
        <authorList>
            <person name="Heo J."/>
            <person name="Kim S.-J."/>
            <person name="Kim J.-S."/>
            <person name="Hong S.-B."/>
            <person name="Kwon S.-W."/>
        </authorList>
    </citation>
    <scope>NUCLEOTIDE SEQUENCE [LARGE SCALE GENOMIC DNA]</scope>
    <source>
        <strain evidence="2 3">MFER-1</strain>
    </source>
</reference>
<dbReference type="RefSeq" id="WP_169279404.1">
    <property type="nucleotide sequence ID" value="NZ_CP051680.1"/>
</dbReference>
<protein>
    <submittedName>
        <fullName evidence="2">DUF2203 domain-containing protein</fullName>
    </submittedName>
</protein>
<dbReference type="AlphaFoldDB" id="A0A7Z2ZLJ2"/>
<evidence type="ECO:0000313" key="2">
    <source>
        <dbReference type="EMBL" id="QJD83107.1"/>
    </source>
</evidence>
<organism evidence="2 3">
    <name type="scientific">Cohnella herbarum</name>
    <dbReference type="NCBI Taxonomy" id="2728023"/>
    <lineage>
        <taxon>Bacteria</taxon>
        <taxon>Bacillati</taxon>
        <taxon>Bacillota</taxon>
        <taxon>Bacilli</taxon>
        <taxon>Bacillales</taxon>
        <taxon>Paenibacillaceae</taxon>
        <taxon>Cohnella</taxon>
    </lineage>
</organism>
<accession>A0A7Z2ZLJ2</accession>
<dbReference type="KEGG" id="cheb:HH215_07920"/>
<keyword evidence="1" id="KW-0175">Coiled coil</keyword>
<evidence type="ECO:0000313" key="3">
    <source>
        <dbReference type="Proteomes" id="UP000502248"/>
    </source>
</evidence>
<dbReference type="EMBL" id="CP051680">
    <property type="protein sequence ID" value="QJD83107.1"/>
    <property type="molecule type" value="Genomic_DNA"/>
</dbReference>
<proteinExistence type="predicted"/>
<dbReference type="Proteomes" id="UP000502248">
    <property type="component" value="Chromosome"/>
</dbReference>
<keyword evidence="3" id="KW-1185">Reference proteome</keyword>
<sequence>MDGKLFTLEEANALLPQIKEELADLQALVNQIELHYQEFQKIKSSNKHGQSVNGHDPLFEIETRIDFMRMEVELAIQNFGRKGVLLKTINPGLVDFPSDLKGRDILLCWKEGEESITHYHGWHDGYMGRKRIADEM</sequence>
<dbReference type="InterPro" id="IPR018699">
    <property type="entry name" value="DUF2203"/>
</dbReference>
<name>A0A7Z2ZLJ2_9BACL</name>